<proteinExistence type="predicted"/>
<keyword evidence="4" id="KW-1185">Reference proteome</keyword>
<sequence>MQGPGRPDIVNAGSGETGNSEFRVPGRPDIVNAGFSNTLNHFHTGVFFFFLCLAVIWQQLIT</sequence>
<evidence type="ECO:0000256" key="2">
    <source>
        <dbReference type="SAM" id="Phobius"/>
    </source>
</evidence>
<evidence type="ECO:0000313" key="4">
    <source>
        <dbReference type="Proteomes" id="UP001162483"/>
    </source>
</evidence>
<name>A0ABN9DMY1_9NEOB</name>
<keyword evidence="2" id="KW-1133">Transmembrane helix</keyword>
<evidence type="ECO:0000256" key="1">
    <source>
        <dbReference type="SAM" id="MobiDB-lite"/>
    </source>
</evidence>
<gene>
    <name evidence="3" type="ORF">SPARVUS_LOCUS7497052</name>
</gene>
<keyword evidence="2" id="KW-0812">Transmembrane</keyword>
<protein>
    <submittedName>
        <fullName evidence="3">Uncharacterized protein</fullName>
    </submittedName>
</protein>
<dbReference type="EMBL" id="CATNWA010014519">
    <property type="protein sequence ID" value="CAI9572782.1"/>
    <property type="molecule type" value="Genomic_DNA"/>
</dbReference>
<feature type="region of interest" description="Disordered" evidence="1">
    <location>
        <begin position="1"/>
        <end position="23"/>
    </location>
</feature>
<dbReference type="Proteomes" id="UP001162483">
    <property type="component" value="Unassembled WGS sequence"/>
</dbReference>
<organism evidence="3 4">
    <name type="scientific">Staurois parvus</name>
    <dbReference type="NCBI Taxonomy" id="386267"/>
    <lineage>
        <taxon>Eukaryota</taxon>
        <taxon>Metazoa</taxon>
        <taxon>Chordata</taxon>
        <taxon>Craniata</taxon>
        <taxon>Vertebrata</taxon>
        <taxon>Euteleostomi</taxon>
        <taxon>Amphibia</taxon>
        <taxon>Batrachia</taxon>
        <taxon>Anura</taxon>
        <taxon>Neobatrachia</taxon>
        <taxon>Ranoidea</taxon>
        <taxon>Ranidae</taxon>
        <taxon>Staurois</taxon>
    </lineage>
</organism>
<reference evidence="3" key="1">
    <citation type="submission" date="2023-05" db="EMBL/GenBank/DDBJ databases">
        <authorList>
            <person name="Stuckert A."/>
        </authorList>
    </citation>
    <scope>NUCLEOTIDE SEQUENCE</scope>
</reference>
<accession>A0ABN9DMY1</accession>
<evidence type="ECO:0000313" key="3">
    <source>
        <dbReference type="EMBL" id="CAI9572782.1"/>
    </source>
</evidence>
<feature type="transmembrane region" description="Helical" evidence="2">
    <location>
        <begin position="42"/>
        <end position="61"/>
    </location>
</feature>
<comment type="caution">
    <text evidence="3">The sequence shown here is derived from an EMBL/GenBank/DDBJ whole genome shotgun (WGS) entry which is preliminary data.</text>
</comment>
<keyword evidence="2" id="KW-0472">Membrane</keyword>